<evidence type="ECO:0000256" key="2">
    <source>
        <dbReference type="SAM" id="Coils"/>
    </source>
</evidence>
<organism evidence="4 5">
    <name type="scientific">Marchantia polymorpha subsp. ruderalis</name>
    <dbReference type="NCBI Taxonomy" id="1480154"/>
    <lineage>
        <taxon>Eukaryota</taxon>
        <taxon>Viridiplantae</taxon>
        <taxon>Streptophyta</taxon>
        <taxon>Embryophyta</taxon>
        <taxon>Marchantiophyta</taxon>
        <taxon>Marchantiopsida</taxon>
        <taxon>Marchantiidae</taxon>
        <taxon>Marchantiales</taxon>
        <taxon>Marchantiaceae</taxon>
        <taxon>Marchantia</taxon>
    </lineage>
</organism>
<reference evidence="4" key="1">
    <citation type="submission" date="2016-03" db="EMBL/GenBank/DDBJ databases">
        <title>Mechanisms controlling the formation of the plant cell surface in tip-growing cells are functionally conserved among land plants.</title>
        <authorList>
            <person name="Honkanen S."/>
            <person name="Jones V.A."/>
            <person name="Morieri G."/>
            <person name="Champion C."/>
            <person name="Hetherington A.J."/>
            <person name="Kelly S."/>
            <person name="Saint-Marcoux D."/>
            <person name="Proust H."/>
            <person name="Prescott H."/>
            <person name="Dolan L."/>
        </authorList>
    </citation>
    <scope>NUCLEOTIDE SEQUENCE [LARGE SCALE GENOMIC DNA]</scope>
    <source>
        <tissue evidence="4">Whole gametophyte</tissue>
    </source>
</reference>
<keyword evidence="5" id="KW-1185">Reference proteome</keyword>
<accession>A0A176VCI6</accession>
<dbReference type="PANTHER" id="PTHR32083">
    <property type="entry name" value="CILIA AND FLAGELLA-ASSOCIATED PROTEIN 58-RELATED"/>
    <property type="match status" value="1"/>
</dbReference>
<proteinExistence type="predicted"/>
<dbReference type="Pfam" id="PF21771">
    <property type="entry name" value="CFAP58_CC"/>
    <property type="match status" value="1"/>
</dbReference>
<protein>
    <recommendedName>
        <fullName evidence="3">Cilia- and flagella-associated protein 58 central coiled coil domain-containing protein</fullName>
    </recommendedName>
</protein>
<evidence type="ECO:0000256" key="1">
    <source>
        <dbReference type="ARBA" id="ARBA00023054"/>
    </source>
</evidence>
<feature type="coiled-coil region" evidence="2">
    <location>
        <begin position="440"/>
        <end position="467"/>
    </location>
</feature>
<dbReference type="EMBL" id="LVLJ01004028">
    <property type="protein sequence ID" value="OAE18619.1"/>
    <property type="molecule type" value="Genomic_DNA"/>
</dbReference>
<dbReference type="PANTHER" id="PTHR32083:SF0">
    <property type="entry name" value="CILIA AND FLAGELLA-ASSOCIATED PROTEIN 58"/>
    <property type="match status" value="1"/>
</dbReference>
<evidence type="ECO:0000259" key="3">
    <source>
        <dbReference type="Pfam" id="PF21771"/>
    </source>
</evidence>
<evidence type="ECO:0000313" key="5">
    <source>
        <dbReference type="Proteomes" id="UP000077202"/>
    </source>
</evidence>
<feature type="domain" description="Cilia- and flagella-associated protein 58 central coiled coil" evidence="3">
    <location>
        <begin position="12"/>
        <end position="302"/>
    </location>
</feature>
<feature type="coiled-coil region" evidence="2">
    <location>
        <begin position="45"/>
        <end position="219"/>
    </location>
</feature>
<comment type="caution">
    <text evidence="4">The sequence shown here is derived from an EMBL/GenBank/DDBJ whole genome shotgun (WGS) entry which is preliminary data.</text>
</comment>
<dbReference type="GO" id="GO:0005856">
    <property type="term" value="C:cytoskeleton"/>
    <property type="evidence" value="ECO:0007669"/>
    <property type="project" value="TreeGrafter"/>
</dbReference>
<dbReference type="AlphaFoldDB" id="A0A176VCI6"/>
<dbReference type="Proteomes" id="UP000077202">
    <property type="component" value="Unassembled WGS sequence"/>
</dbReference>
<sequence>MSTKPVVLLNIEAEDQTQKQADLVKINEVAVHNLELEINMYKYAAVKQDKEIEKLEIERQKFGAEASKSATNFMKALDEVRNREMNIMELQKKLLEAESKIKHQQNLYETVRTERNLYSKNLVQAQDEIDEMKRKFKVMAHLVEQLKEEVTSRDNALMKEHAEHLKVEKEREALKGDLSRVNRLITEAEAKITENMSQIENLNHIISEADDEQARQKKEMEVIKGERDILSTQASLKRTFSWTLAVDYFAQLIRRNEELTLLYEKIRIEQSTLLKGQIQYRDRLDELRVLKIKLTDHKRELALMHSSCKNVDVLKKEIHNLGRELIQERTKVRALSEELESPMNVHRWRKLEGTDPSKYEMIVKIQTLQKRLILKTEEVVEKDLLIQEKEKLYIELRNILARQPGPEAQEQLTNYARTIEDKTRQLKAMASELQMCQVHIGDYKKEIQTLNEELLQAKEKYFELRRNGKEVQVQNDTNMPLQSIALGV</sequence>
<evidence type="ECO:0000313" key="4">
    <source>
        <dbReference type="EMBL" id="OAE18619.1"/>
    </source>
</evidence>
<dbReference type="InterPro" id="IPR049270">
    <property type="entry name" value="CFAP58_CC"/>
</dbReference>
<name>A0A176VCI6_MARPO</name>
<keyword evidence="1 2" id="KW-0175">Coiled coil</keyword>
<gene>
    <name evidence="4" type="ORF">AXG93_1923s1760</name>
</gene>